<gene>
    <name evidence="2" type="ORF">O8C91_05885</name>
</gene>
<proteinExistence type="predicted"/>
<dbReference type="Proteomes" id="UP001171529">
    <property type="component" value="Unassembled WGS sequence"/>
</dbReference>
<accession>A0AAW7PR96</accession>
<dbReference type="EMBL" id="JAPZDC010000003">
    <property type="protein sequence ID" value="MDN5063726.1"/>
    <property type="molecule type" value="Genomic_DNA"/>
</dbReference>
<organism evidence="2 3">
    <name type="scientific">Aliarcobacter butzleri</name>
    <dbReference type="NCBI Taxonomy" id="28197"/>
    <lineage>
        <taxon>Bacteria</taxon>
        <taxon>Pseudomonadati</taxon>
        <taxon>Campylobacterota</taxon>
        <taxon>Epsilonproteobacteria</taxon>
        <taxon>Campylobacterales</taxon>
        <taxon>Arcobacteraceae</taxon>
        <taxon>Aliarcobacter</taxon>
    </lineage>
</organism>
<evidence type="ECO:0000313" key="2">
    <source>
        <dbReference type="EMBL" id="MDN5063726.1"/>
    </source>
</evidence>
<dbReference type="InterPro" id="IPR051396">
    <property type="entry name" value="Bact_Antivir_Def_Nuclease"/>
</dbReference>
<name>A0AAW7PR96_9BACT</name>
<dbReference type="AlphaFoldDB" id="A0AAW7PR96"/>
<protein>
    <submittedName>
        <fullName evidence="2">AAA family ATPase</fullName>
    </submittedName>
</protein>
<comment type="caution">
    <text evidence="2">The sequence shown here is derived from an EMBL/GenBank/DDBJ whole genome shotgun (WGS) entry which is preliminary data.</text>
</comment>
<dbReference type="PANTHER" id="PTHR43581">
    <property type="entry name" value="ATP/GTP PHOSPHATASE"/>
    <property type="match status" value="1"/>
</dbReference>
<dbReference type="RefSeq" id="WP_301344511.1">
    <property type="nucleotide sequence ID" value="NZ_JAPZDB010000001.1"/>
</dbReference>
<feature type="domain" description="Endonuclease GajA/Old nuclease/RecF-like AAA" evidence="1">
    <location>
        <begin position="1"/>
        <end position="468"/>
    </location>
</feature>
<dbReference type="SUPFAM" id="SSF52540">
    <property type="entry name" value="P-loop containing nucleoside triphosphate hydrolases"/>
    <property type="match status" value="1"/>
</dbReference>
<sequence>MIDSFSIDNLRSLNGDKIDIKPITVLVGKNSSGKSSFLRTFPLLRQSIESNTIGPILWYGKYVDFGAFSEAINRNSDKKDIKFSFNFLLNKSRLLKVSKNSQIYKDIYYFQDRNTTFSTNVVLEIIEKSGKTILKSLEITIDEEKIFIEQDNGYVTNIKINDDEIKLEEKDLIQIQKEKFIPSLMLKYKDVGIINNEIKIIYKWSDKILLEHMLNFFIEKLKKYFGDTETDVIKKNLLNIGISKKENLEENLAKLFQKDKSFSKNIITKKEDVINDIQTSLIGIYLNDILNAINNHLTSTFKGIKYIAPLRATAQRYYRFQDLQVDEIDHEGSNLAMLLNSFAEQEKRDFNLWTKNNLGFILKVNKEGLHYSLKIKIDDNKEEYNISDMGFGFSQISPIIAMLWLETYKNKKNEIDNSIIFAIEQPELHLHPRFQAKLINLFINIIKYSKKINKNIKIIFETHSNTMIETLGEYIERNEVNSNDVSIVLFEKEEPNSKTKVKVSSFDEKGYLLNWPIGFFSGIEDGY</sequence>
<dbReference type="Pfam" id="PF13175">
    <property type="entry name" value="AAA_15"/>
    <property type="match status" value="1"/>
</dbReference>
<evidence type="ECO:0000259" key="1">
    <source>
        <dbReference type="Pfam" id="PF13175"/>
    </source>
</evidence>
<dbReference type="InterPro" id="IPR041685">
    <property type="entry name" value="AAA_GajA/Old/RecF-like"/>
</dbReference>
<dbReference type="PANTHER" id="PTHR43581:SF2">
    <property type="entry name" value="EXCINUCLEASE ATPASE SUBUNIT"/>
    <property type="match status" value="1"/>
</dbReference>
<dbReference type="InterPro" id="IPR027417">
    <property type="entry name" value="P-loop_NTPase"/>
</dbReference>
<reference evidence="2" key="1">
    <citation type="submission" date="2022-12" db="EMBL/GenBank/DDBJ databases">
        <authorList>
            <person name="Uljanovas D."/>
        </authorList>
    </citation>
    <scope>NUCLEOTIDE SEQUENCE</scope>
    <source>
        <strain evidence="2">RCM39</strain>
    </source>
</reference>
<evidence type="ECO:0000313" key="3">
    <source>
        <dbReference type="Proteomes" id="UP001171529"/>
    </source>
</evidence>
<reference evidence="2" key="2">
    <citation type="journal article" date="2023" name="Microorganisms">
        <title>Genomic Characterization of Arcobacter butzleri Strains Isolated from Various Sources in Lithuania.</title>
        <authorList>
            <person name="Uljanovas D."/>
            <person name="Golz G."/>
            <person name="Fleischmann S."/>
            <person name="Kudirkiene E."/>
            <person name="Kasetiene N."/>
            <person name="Grineviciene A."/>
            <person name="Tamuleviciene E."/>
            <person name="Aksomaitiene J."/>
            <person name="Alter T."/>
            <person name="Malakauskas M."/>
        </authorList>
    </citation>
    <scope>NUCLEOTIDE SEQUENCE</scope>
    <source>
        <strain evidence="2">RCM39</strain>
    </source>
</reference>